<gene>
    <name evidence="2" type="ORF">TRFO_22741</name>
</gene>
<dbReference type="Gene3D" id="1.25.40.10">
    <property type="entry name" value="Tetratricopeptide repeat domain"/>
    <property type="match status" value="1"/>
</dbReference>
<accession>A0A1J4KB63</accession>
<feature type="compositionally biased region" description="Acidic residues" evidence="1">
    <location>
        <begin position="196"/>
        <end position="205"/>
    </location>
</feature>
<feature type="region of interest" description="Disordered" evidence="1">
    <location>
        <begin position="151"/>
        <end position="358"/>
    </location>
</feature>
<feature type="compositionally biased region" description="Basic and acidic residues" evidence="1">
    <location>
        <begin position="181"/>
        <end position="195"/>
    </location>
</feature>
<feature type="compositionally biased region" description="Basic and acidic residues" evidence="1">
    <location>
        <begin position="263"/>
        <end position="273"/>
    </location>
</feature>
<keyword evidence="3" id="KW-1185">Reference proteome</keyword>
<sequence>MLERTNTIEPEETIEIAVETAQAHISLRNDKKNNTTRHVAQAEDILRPYYDTEIETLHLKYKRDVVKARIFSAKKKYDEALELYETALGTLQEEYEGDETPEEAKLFVEMAETAALQNYRKRSGNYYRKAYDIFQSLGMEESAKNIEDKLPADDEFDDDEEEDNKYDNDDGENEGEYAPHPPDDDYSNRYQRNEYNDDTNNDDGEYAVAEPPPRYGDDNYEEEEERTFKVVEPPPRDLEEQQNNIAVGLLGDSGAPAEEDQPETLHFDMKDKLNNQGEEEDAGEARERALTSDQPAAESDQPAAESDQPAAESDQIAPENPESEHPDSEHPESEQPVAAESDHPPEDNVESDKPAEAD</sequence>
<feature type="compositionally biased region" description="Basic and acidic residues" evidence="1">
    <location>
        <begin position="226"/>
        <end position="239"/>
    </location>
</feature>
<reference evidence="2" key="1">
    <citation type="submission" date="2016-10" db="EMBL/GenBank/DDBJ databases">
        <authorList>
            <person name="Benchimol M."/>
            <person name="Almeida L.G."/>
            <person name="Vasconcelos A.T."/>
            <person name="Perreira-Neves A."/>
            <person name="Rosa I.A."/>
            <person name="Tasca T."/>
            <person name="Bogo M.R."/>
            <person name="de Souza W."/>
        </authorList>
    </citation>
    <scope>NUCLEOTIDE SEQUENCE [LARGE SCALE GENOMIC DNA]</scope>
    <source>
        <strain evidence="2">K</strain>
    </source>
</reference>
<dbReference type="GeneID" id="94837438"/>
<feature type="compositionally biased region" description="Acidic residues" evidence="1">
    <location>
        <begin position="153"/>
        <end position="175"/>
    </location>
</feature>
<dbReference type="VEuPathDB" id="TrichDB:TRFO_22741"/>
<dbReference type="RefSeq" id="XP_068361793.1">
    <property type="nucleotide sequence ID" value="XM_068502734.1"/>
</dbReference>
<name>A0A1J4KB63_9EUKA</name>
<dbReference type="EMBL" id="MLAK01000661">
    <property type="protein sequence ID" value="OHT08657.1"/>
    <property type="molecule type" value="Genomic_DNA"/>
</dbReference>
<dbReference type="InterPro" id="IPR011990">
    <property type="entry name" value="TPR-like_helical_dom_sf"/>
</dbReference>
<protein>
    <submittedName>
        <fullName evidence="2">Uncharacterized protein</fullName>
    </submittedName>
</protein>
<organism evidence="2 3">
    <name type="scientific">Tritrichomonas foetus</name>
    <dbReference type="NCBI Taxonomy" id="1144522"/>
    <lineage>
        <taxon>Eukaryota</taxon>
        <taxon>Metamonada</taxon>
        <taxon>Parabasalia</taxon>
        <taxon>Tritrichomonadida</taxon>
        <taxon>Tritrichomonadidae</taxon>
        <taxon>Tritrichomonas</taxon>
    </lineage>
</organism>
<dbReference type="AlphaFoldDB" id="A0A1J4KB63"/>
<dbReference type="Proteomes" id="UP000179807">
    <property type="component" value="Unassembled WGS sequence"/>
</dbReference>
<feature type="compositionally biased region" description="Basic and acidic residues" evidence="1">
    <location>
        <begin position="322"/>
        <end position="333"/>
    </location>
</feature>
<comment type="caution">
    <text evidence="2">The sequence shown here is derived from an EMBL/GenBank/DDBJ whole genome shotgun (WGS) entry which is preliminary data.</text>
</comment>
<feature type="compositionally biased region" description="Basic and acidic residues" evidence="1">
    <location>
        <begin position="340"/>
        <end position="358"/>
    </location>
</feature>
<proteinExistence type="predicted"/>
<dbReference type="SUPFAM" id="SSF48452">
    <property type="entry name" value="TPR-like"/>
    <property type="match status" value="1"/>
</dbReference>
<evidence type="ECO:0000313" key="3">
    <source>
        <dbReference type="Proteomes" id="UP000179807"/>
    </source>
</evidence>
<evidence type="ECO:0000256" key="1">
    <source>
        <dbReference type="SAM" id="MobiDB-lite"/>
    </source>
</evidence>
<evidence type="ECO:0000313" key="2">
    <source>
        <dbReference type="EMBL" id="OHT08657.1"/>
    </source>
</evidence>